<reference evidence="2" key="1">
    <citation type="submission" date="2016-10" db="EMBL/GenBank/DDBJ databases">
        <authorList>
            <person name="Varghese N."/>
            <person name="Submissions S."/>
        </authorList>
    </citation>
    <scope>NUCLEOTIDE SEQUENCE [LARGE SCALE GENOMIC DNA]</scope>
    <source>
        <strain evidence="2">DSM 18733</strain>
    </source>
</reference>
<dbReference type="RefSeq" id="WP_093316537.1">
    <property type="nucleotide sequence ID" value="NZ_FOAF01000001.1"/>
</dbReference>
<proteinExistence type="predicted"/>
<keyword evidence="2" id="KW-1185">Reference proteome</keyword>
<dbReference type="Proteomes" id="UP000199421">
    <property type="component" value="Unassembled WGS sequence"/>
</dbReference>
<protein>
    <recommendedName>
        <fullName evidence="3">Cellulase (Glycosyl hydrolase family 5)</fullName>
    </recommendedName>
</protein>
<dbReference type="EMBL" id="FOAF01000001">
    <property type="protein sequence ID" value="SEK38023.1"/>
    <property type="molecule type" value="Genomic_DNA"/>
</dbReference>
<evidence type="ECO:0008006" key="3">
    <source>
        <dbReference type="Google" id="ProtNLM"/>
    </source>
</evidence>
<dbReference type="Gene3D" id="3.20.20.80">
    <property type="entry name" value="Glycosidases"/>
    <property type="match status" value="1"/>
</dbReference>
<evidence type="ECO:0000313" key="1">
    <source>
        <dbReference type="EMBL" id="SEK38023.1"/>
    </source>
</evidence>
<dbReference type="InterPro" id="IPR017853">
    <property type="entry name" value="GH"/>
</dbReference>
<evidence type="ECO:0000313" key="2">
    <source>
        <dbReference type="Proteomes" id="UP000199421"/>
    </source>
</evidence>
<name>A0A1H7GIM1_OLID1</name>
<accession>A0A1H7GIM1</accession>
<gene>
    <name evidence="1" type="ORF">SAMN05661044_00099</name>
</gene>
<sequence>MFGVIGNKPDIIIPQGRDFRWGAVLASTTHNPSSGYGGYTLAPTIDDYLDKLVEAGGQAVRLYAEPNPEGDLNNTSPPPAYGNMHNIFIDAISKCHQRDLHCIILLMDRIRDIKYIPTEDNPENKSVWSLKTDLDTYRESEAIATAEYATKFMQRYNQYLDPQKDILEISNEPELFRNLQRPETSGAVRNQYFENKTDTFLKHVSEVAKRIRTANPAIRIATPANIAWKQFYLMDRYIADFSYYRYLNLHWYSNQERNMRNGIFEPGVSDVTIFYSDKYNMDLIFTEFNQRGIAFGGANDGPESGDNHQARQIKNFEQVFPKFIKNPRVKYALIYQWSSHPHGTSATEGSYGILYFPGLDTSLPKDQQNMKALMAPKRSFYWLKGIINKNLTP</sequence>
<dbReference type="AlphaFoldDB" id="A0A1H7GIM1"/>
<organism evidence="1 2">
    <name type="scientific">Olivibacter domesticus</name>
    <name type="common">Pseudosphingobacterium domesticum</name>
    <dbReference type="NCBI Taxonomy" id="407022"/>
    <lineage>
        <taxon>Bacteria</taxon>
        <taxon>Pseudomonadati</taxon>
        <taxon>Bacteroidota</taxon>
        <taxon>Sphingobacteriia</taxon>
        <taxon>Sphingobacteriales</taxon>
        <taxon>Sphingobacteriaceae</taxon>
        <taxon>Olivibacter</taxon>
    </lineage>
</organism>
<dbReference type="SUPFAM" id="SSF51445">
    <property type="entry name" value="(Trans)glycosidases"/>
    <property type="match status" value="1"/>
</dbReference>
<dbReference type="STRING" id="407022.SAMN05661044_00099"/>